<dbReference type="PROSITE" id="PS50977">
    <property type="entry name" value="HTH_TETR_2"/>
    <property type="match status" value="1"/>
</dbReference>
<feature type="domain" description="HTH tetR-type" evidence="3">
    <location>
        <begin position="18"/>
        <end position="78"/>
    </location>
</feature>
<comment type="caution">
    <text evidence="4">The sequence shown here is derived from an EMBL/GenBank/DDBJ whole genome shotgun (WGS) entry which is preliminary data.</text>
</comment>
<protein>
    <submittedName>
        <fullName evidence="4">Regulatory protein TetR</fullName>
    </submittedName>
</protein>
<dbReference type="Gene3D" id="1.10.357.10">
    <property type="entry name" value="Tetracycline Repressor, domain 2"/>
    <property type="match status" value="1"/>
</dbReference>
<gene>
    <name evidence="4" type="ORF">FD17_GL000538</name>
</gene>
<evidence type="ECO:0000256" key="2">
    <source>
        <dbReference type="PROSITE-ProRule" id="PRU00335"/>
    </source>
</evidence>
<keyword evidence="1 2" id="KW-0238">DNA-binding</keyword>
<evidence type="ECO:0000313" key="4">
    <source>
        <dbReference type="EMBL" id="KRK88239.1"/>
    </source>
</evidence>
<dbReference type="AlphaFoldDB" id="A0A0R1KX32"/>
<feature type="DNA-binding region" description="H-T-H motif" evidence="2">
    <location>
        <begin position="41"/>
        <end position="60"/>
    </location>
</feature>
<proteinExistence type="predicted"/>
<dbReference type="InterPro" id="IPR009057">
    <property type="entry name" value="Homeodomain-like_sf"/>
</dbReference>
<dbReference type="PATRIC" id="fig|1423808.3.peg.544"/>
<evidence type="ECO:0000259" key="3">
    <source>
        <dbReference type="PROSITE" id="PS50977"/>
    </source>
</evidence>
<keyword evidence="5" id="KW-1185">Reference proteome</keyword>
<evidence type="ECO:0000313" key="5">
    <source>
        <dbReference type="Proteomes" id="UP000051581"/>
    </source>
</evidence>
<dbReference type="EMBL" id="AZEA01000011">
    <property type="protein sequence ID" value="KRK88239.1"/>
    <property type="molecule type" value="Genomic_DNA"/>
</dbReference>
<dbReference type="InterPro" id="IPR001647">
    <property type="entry name" value="HTH_TetR"/>
</dbReference>
<name>A0A0R1KX32_9LACO</name>
<organism evidence="4 5">
    <name type="scientific">Lentilactobacillus sunkii DSM 19904</name>
    <dbReference type="NCBI Taxonomy" id="1423808"/>
    <lineage>
        <taxon>Bacteria</taxon>
        <taxon>Bacillati</taxon>
        <taxon>Bacillota</taxon>
        <taxon>Bacilli</taxon>
        <taxon>Lactobacillales</taxon>
        <taxon>Lactobacillaceae</taxon>
        <taxon>Lentilactobacillus</taxon>
    </lineage>
</organism>
<dbReference type="SUPFAM" id="SSF46689">
    <property type="entry name" value="Homeodomain-like"/>
    <property type="match status" value="1"/>
</dbReference>
<dbReference type="Proteomes" id="UP000051581">
    <property type="component" value="Unassembled WGS sequence"/>
</dbReference>
<dbReference type="GO" id="GO:0003677">
    <property type="term" value="F:DNA binding"/>
    <property type="evidence" value="ECO:0007669"/>
    <property type="project" value="UniProtKB-UniRule"/>
</dbReference>
<reference evidence="4 5" key="1">
    <citation type="journal article" date="2015" name="Genome Announc.">
        <title>Expanding the biotechnology potential of lactobacilli through comparative genomics of 213 strains and associated genera.</title>
        <authorList>
            <person name="Sun Z."/>
            <person name="Harris H.M."/>
            <person name="McCann A."/>
            <person name="Guo C."/>
            <person name="Argimon S."/>
            <person name="Zhang W."/>
            <person name="Yang X."/>
            <person name="Jeffery I.B."/>
            <person name="Cooney J.C."/>
            <person name="Kagawa T.F."/>
            <person name="Liu W."/>
            <person name="Song Y."/>
            <person name="Salvetti E."/>
            <person name="Wrobel A."/>
            <person name="Rasinkangas P."/>
            <person name="Parkhill J."/>
            <person name="Rea M.C."/>
            <person name="O'Sullivan O."/>
            <person name="Ritari J."/>
            <person name="Douillard F.P."/>
            <person name="Paul Ross R."/>
            <person name="Yang R."/>
            <person name="Briner A.E."/>
            <person name="Felis G.E."/>
            <person name="de Vos W.M."/>
            <person name="Barrangou R."/>
            <person name="Klaenhammer T.R."/>
            <person name="Caufield P.W."/>
            <person name="Cui Y."/>
            <person name="Zhang H."/>
            <person name="O'Toole P.W."/>
        </authorList>
    </citation>
    <scope>NUCLEOTIDE SEQUENCE [LARGE SCALE GENOMIC DNA]</scope>
    <source>
        <strain evidence="4 5">DSM 19904</strain>
    </source>
</reference>
<sequence>MSLKEEKMVSTTFNNLSDEKQTKIRRALLKEFSSEPLATAQVAPIVKTAGIARGAFYKYFDDLTDAYKYLYGVAMRDIHSEINNETGGQFQPQFYLDQVKAFVQGARDSEYFGLIKMHLMKNESLISQGSVDPATVTAPEWATMILSHEAIKQIIINPDSQARVMNHLSDALNLLAGKEHA</sequence>
<evidence type="ECO:0000256" key="1">
    <source>
        <dbReference type="ARBA" id="ARBA00023125"/>
    </source>
</evidence>
<accession>A0A0R1KX32</accession>